<gene>
    <name evidence="2" type="ORF">ROE7235_02862</name>
</gene>
<keyword evidence="1" id="KW-0812">Transmembrane</keyword>
<keyword evidence="1" id="KW-0472">Membrane</keyword>
<name>A0A3B0MWK2_9RHOB</name>
<protein>
    <submittedName>
        <fullName evidence="2">Uncharacterized protein</fullName>
    </submittedName>
</protein>
<dbReference type="OrthoDB" id="7851333at2"/>
<evidence type="ECO:0000256" key="1">
    <source>
        <dbReference type="SAM" id="Phobius"/>
    </source>
</evidence>
<organism evidence="2 3">
    <name type="scientific">Roseinatronobacter ekhonensis</name>
    <dbReference type="NCBI Taxonomy" id="254356"/>
    <lineage>
        <taxon>Bacteria</taxon>
        <taxon>Pseudomonadati</taxon>
        <taxon>Pseudomonadota</taxon>
        <taxon>Alphaproteobacteria</taxon>
        <taxon>Rhodobacterales</taxon>
        <taxon>Paracoccaceae</taxon>
        <taxon>Roseinatronobacter</taxon>
    </lineage>
</organism>
<evidence type="ECO:0000313" key="3">
    <source>
        <dbReference type="Proteomes" id="UP000272908"/>
    </source>
</evidence>
<accession>A0A3B0MWK2</accession>
<proteinExistence type="predicted"/>
<dbReference type="Proteomes" id="UP000272908">
    <property type="component" value="Unassembled WGS sequence"/>
</dbReference>
<evidence type="ECO:0000313" key="2">
    <source>
        <dbReference type="EMBL" id="SUZ33094.1"/>
    </source>
</evidence>
<dbReference type="AlphaFoldDB" id="A0A3B0MWK2"/>
<feature type="transmembrane region" description="Helical" evidence="1">
    <location>
        <begin position="38"/>
        <end position="58"/>
    </location>
</feature>
<dbReference type="EMBL" id="UIHC01000037">
    <property type="protein sequence ID" value="SUZ33094.1"/>
    <property type="molecule type" value="Genomic_DNA"/>
</dbReference>
<sequence>MNLIRPELAEGLRRWSEVLASLALSGFGLWTLQSYDRFIQILGAAIIVTGLGLALLAWRRLRFQRDTEAPGIVQVVEGQISYFGPETGGFVGLGQVVELHLVDHGTAWRLVTPEEELSIPVAAQGADALFDAFAQLPGLRMSDVLTALDHPQPTRVLWLHASRRPTRLAKS</sequence>
<reference evidence="3" key="1">
    <citation type="submission" date="2018-08" db="EMBL/GenBank/DDBJ databases">
        <authorList>
            <person name="Rodrigo-Torres L."/>
            <person name="Arahal R. D."/>
            <person name="Lucena T."/>
        </authorList>
    </citation>
    <scope>NUCLEOTIDE SEQUENCE [LARGE SCALE GENOMIC DNA]</scope>
    <source>
        <strain evidence="3">CECT 7235</strain>
    </source>
</reference>
<keyword evidence="3" id="KW-1185">Reference proteome</keyword>
<dbReference type="RefSeq" id="WP_121096181.1">
    <property type="nucleotide sequence ID" value="NZ_UIHC01000037.1"/>
</dbReference>
<keyword evidence="1" id="KW-1133">Transmembrane helix</keyword>